<name>A0A9Q1EH09_SYNKA</name>
<evidence type="ECO:0000256" key="1">
    <source>
        <dbReference type="SAM" id="MobiDB-lite"/>
    </source>
</evidence>
<accession>A0A9Q1EH09</accession>
<reference evidence="2" key="1">
    <citation type="journal article" date="2023" name="Science">
        <title>Genome structures resolve the early diversification of teleost fishes.</title>
        <authorList>
            <person name="Parey E."/>
            <person name="Louis A."/>
            <person name="Montfort J."/>
            <person name="Bouchez O."/>
            <person name="Roques C."/>
            <person name="Iampietro C."/>
            <person name="Lluch J."/>
            <person name="Castinel A."/>
            <person name="Donnadieu C."/>
            <person name="Desvignes T."/>
            <person name="Floi Bucao C."/>
            <person name="Jouanno E."/>
            <person name="Wen M."/>
            <person name="Mejri S."/>
            <person name="Dirks R."/>
            <person name="Jansen H."/>
            <person name="Henkel C."/>
            <person name="Chen W.J."/>
            <person name="Zahm M."/>
            <person name="Cabau C."/>
            <person name="Klopp C."/>
            <person name="Thompson A.W."/>
            <person name="Robinson-Rechavi M."/>
            <person name="Braasch I."/>
            <person name="Lecointre G."/>
            <person name="Bobe J."/>
            <person name="Postlethwait J.H."/>
            <person name="Berthelot C."/>
            <person name="Roest Crollius H."/>
            <person name="Guiguen Y."/>
        </authorList>
    </citation>
    <scope>NUCLEOTIDE SEQUENCE</scope>
    <source>
        <strain evidence="2">WJC10195</strain>
    </source>
</reference>
<comment type="caution">
    <text evidence="2">The sequence shown here is derived from an EMBL/GenBank/DDBJ whole genome shotgun (WGS) entry which is preliminary data.</text>
</comment>
<dbReference type="AlphaFoldDB" id="A0A9Q1EH09"/>
<dbReference type="OrthoDB" id="8806090at2759"/>
<organism evidence="2 3">
    <name type="scientific">Synaphobranchus kaupii</name>
    <name type="common">Kaup's arrowtooth eel</name>
    <dbReference type="NCBI Taxonomy" id="118154"/>
    <lineage>
        <taxon>Eukaryota</taxon>
        <taxon>Metazoa</taxon>
        <taxon>Chordata</taxon>
        <taxon>Craniata</taxon>
        <taxon>Vertebrata</taxon>
        <taxon>Euteleostomi</taxon>
        <taxon>Actinopterygii</taxon>
        <taxon>Neopterygii</taxon>
        <taxon>Teleostei</taxon>
        <taxon>Anguilliformes</taxon>
        <taxon>Synaphobranchidae</taxon>
        <taxon>Synaphobranchus</taxon>
    </lineage>
</organism>
<evidence type="ECO:0000313" key="3">
    <source>
        <dbReference type="Proteomes" id="UP001152622"/>
    </source>
</evidence>
<evidence type="ECO:0000313" key="2">
    <source>
        <dbReference type="EMBL" id="KAJ8338630.1"/>
    </source>
</evidence>
<dbReference type="EMBL" id="JAINUF010000017">
    <property type="protein sequence ID" value="KAJ8338630.1"/>
    <property type="molecule type" value="Genomic_DNA"/>
</dbReference>
<keyword evidence="3" id="KW-1185">Reference proteome</keyword>
<sequence>MYAYWIKKKETITKQLMLIFPCCQTQAQPPTSSQQNQTPREAEESVPLSQLAQNPTHSQENLMASSPDLKDAILECLPGLPEEALSLLLEVLQYVGVKSKEDLQLVREEDLLDYLSPIQCRRLVNAWKRNEP</sequence>
<feature type="compositionally biased region" description="Low complexity" evidence="1">
    <location>
        <begin position="26"/>
        <end position="39"/>
    </location>
</feature>
<proteinExistence type="predicted"/>
<protein>
    <submittedName>
        <fullName evidence="2">Uncharacterized protein</fullName>
    </submittedName>
</protein>
<gene>
    <name evidence="2" type="ORF">SKAU_G00354160</name>
</gene>
<feature type="compositionally biased region" description="Polar residues" evidence="1">
    <location>
        <begin position="47"/>
        <end position="64"/>
    </location>
</feature>
<dbReference type="Proteomes" id="UP001152622">
    <property type="component" value="Chromosome 17"/>
</dbReference>
<feature type="region of interest" description="Disordered" evidence="1">
    <location>
        <begin position="26"/>
        <end position="64"/>
    </location>
</feature>